<evidence type="ECO:0000313" key="5">
    <source>
        <dbReference type="Proteomes" id="UP000253509"/>
    </source>
</evidence>
<dbReference type="Proteomes" id="UP000253509">
    <property type="component" value="Unassembled WGS sequence"/>
</dbReference>
<gene>
    <name evidence="4" type="ORF">DFO65_11048</name>
</gene>
<organism evidence="4 5">
    <name type="scientific">Brevibacterium celere</name>
    <dbReference type="NCBI Taxonomy" id="225845"/>
    <lineage>
        <taxon>Bacteria</taxon>
        <taxon>Bacillati</taxon>
        <taxon>Actinomycetota</taxon>
        <taxon>Actinomycetes</taxon>
        <taxon>Micrococcales</taxon>
        <taxon>Brevibacteriaceae</taxon>
        <taxon>Brevibacterium</taxon>
    </lineage>
</organism>
<comment type="caution">
    <text evidence="4">The sequence shown here is derived from an EMBL/GenBank/DDBJ whole genome shotgun (WGS) entry which is preliminary data.</text>
</comment>
<evidence type="ECO:0000259" key="3">
    <source>
        <dbReference type="Pfam" id="PF13828"/>
    </source>
</evidence>
<dbReference type="EMBL" id="QNSB01000010">
    <property type="protein sequence ID" value="RBP69892.1"/>
    <property type="molecule type" value="Genomic_DNA"/>
</dbReference>
<evidence type="ECO:0000313" key="4">
    <source>
        <dbReference type="EMBL" id="RBP69892.1"/>
    </source>
</evidence>
<proteinExistence type="predicted"/>
<sequence>MNQRHDQQAPYSHDARLAGDSRQFGDDQQFRYDQQIHSEPLPPRSHPAAPGRAADDPGRVLGIVSLVATLSTFLGFSVLGPIVGIITGWMARNSSRQAGFADNEMGKWGFILGIVFVSLAALGALLGISIGAFAGLFGLLSA</sequence>
<feature type="domain" description="DUF4190" evidence="3">
    <location>
        <begin position="61"/>
        <end position="122"/>
    </location>
</feature>
<name>A0A366IEU2_9MICO</name>
<keyword evidence="2" id="KW-0812">Transmembrane</keyword>
<keyword evidence="5" id="KW-1185">Reference proteome</keyword>
<feature type="compositionally biased region" description="Basic and acidic residues" evidence="1">
    <location>
        <begin position="1"/>
        <end position="36"/>
    </location>
</feature>
<feature type="transmembrane region" description="Helical" evidence="2">
    <location>
        <begin position="60"/>
        <end position="90"/>
    </location>
</feature>
<feature type="transmembrane region" description="Helical" evidence="2">
    <location>
        <begin position="110"/>
        <end position="140"/>
    </location>
</feature>
<feature type="region of interest" description="Disordered" evidence="1">
    <location>
        <begin position="1"/>
        <end position="54"/>
    </location>
</feature>
<dbReference type="InterPro" id="IPR025241">
    <property type="entry name" value="DUF4190"/>
</dbReference>
<evidence type="ECO:0000256" key="2">
    <source>
        <dbReference type="SAM" id="Phobius"/>
    </source>
</evidence>
<dbReference type="RefSeq" id="WP_113904976.1">
    <property type="nucleotide sequence ID" value="NZ_QNSB01000010.1"/>
</dbReference>
<accession>A0A366IEU2</accession>
<keyword evidence="2" id="KW-1133">Transmembrane helix</keyword>
<dbReference type="AlphaFoldDB" id="A0A366IEU2"/>
<protein>
    <recommendedName>
        <fullName evidence="3">DUF4190 domain-containing protein</fullName>
    </recommendedName>
</protein>
<evidence type="ECO:0000256" key="1">
    <source>
        <dbReference type="SAM" id="MobiDB-lite"/>
    </source>
</evidence>
<keyword evidence="2" id="KW-0472">Membrane</keyword>
<reference evidence="4 5" key="1">
    <citation type="submission" date="2018-06" db="EMBL/GenBank/DDBJ databases">
        <title>Freshwater and sediment microbial communities from various areas in North America, analyzing microbe dynamics in response to fracking.</title>
        <authorList>
            <person name="Lamendella R."/>
        </authorList>
    </citation>
    <scope>NUCLEOTIDE SEQUENCE [LARGE SCALE GENOMIC DNA]</scope>
    <source>
        <strain evidence="4 5">3b_TX</strain>
    </source>
</reference>
<dbReference type="Pfam" id="PF13828">
    <property type="entry name" value="DUF4190"/>
    <property type="match status" value="1"/>
</dbReference>